<evidence type="ECO:0000259" key="15">
    <source>
        <dbReference type="Pfam" id="PF00925"/>
    </source>
</evidence>
<dbReference type="Gene3D" id="3.40.50.10990">
    <property type="entry name" value="GTP cyclohydrolase II"/>
    <property type="match status" value="1"/>
</dbReference>
<gene>
    <name evidence="16" type="primary">ribB</name>
    <name evidence="16" type="ORF">O4213_13645</name>
</gene>
<evidence type="ECO:0000256" key="10">
    <source>
        <dbReference type="ARBA" id="ARBA00022801"/>
    </source>
</evidence>
<dbReference type="Gene3D" id="3.90.870.10">
    <property type="entry name" value="DHBP synthase"/>
    <property type="match status" value="1"/>
</dbReference>
<dbReference type="EC" id="4.1.99.12" evidence="16"/>
<proteinExistence type="inferred from homology"/>
<keyword evidence="9" id="KW-0547">Nucleotide-binding</keyword>
<comment type="similarity">
    <text evidence="6">In the N-terminal section; belongs to the DHBP synthase family.</text>
</comment>
<dbReference type="PANTHER" id="PTHR21327">
    <property type="entry name" value="GTP CYCLOHYDROLASE II-RELATED"/>
    <property type="match status" value="1"/>
</dbReference>
<keyword evidence="17" id="KW-1185">Reference proteome</keyword>
<dbReference type="CDD" id="cd00641">
    <property type="entry name" value="GTP_cyclohydro2"/>
    <property type="match status" value="1"/>
</dbReference>
<keyword evidence="16" id="KW-0456">Lyase</keyword>
<comment type="caution">
    <text evidence="16">The sequence shown here is derived from an EMBL/GenBank/DDBJ whole genome shotgun (WGS) entry which is preliminary data.</text>
</comment>
<dbReference type="RefSeq" id="WP_301571742.1">
    <property type="nucleotide sequence ID" value="NZ_JAPWIE010000004.1"/>
</dbReference>
<dbReference type="NCBIfam" id="TIGR00506">
    <property type="entry name" value="ribB"/>
    <property type="match status" value="1"/>
</dbReference>
<evidence type="ECO:0000256" key="7">
    <source>
        <dbReference type="ARBA" id="ARBA00022619"/>
    </source>
</evidence>
<comment type="catalytic activity">
    <reaction evidence="13">
        <text>GTP + 4 H2O = 2,5-diamino-6-hydroxy-4-(5-phosphoribosylamino)-pyrimidine + formate + 2 phosphate + 3 H(+)</text>
        <dbReference type="Rhea" id="RHEA:23704"/>
        <dbReference type="ChEBI" id="CHEBI:15377"/>
        <dbReference type="ChEBI" id="CHEBI:15378"/>
        <dbReference type="ChEBI" id="CHEBI:15740"/>
        <dbReference type="ChEBI" id="CHEBI:37565"/>
        <dbReference type="ChEBI" id="CHEBI:43474"/>
        <dbReference type="ChEBI" id="CHEBI:58614"/>
        <dbReference type="EC" id="3.5.4.25"/>
    </reaction>
</comment>
<accession>A0ABT4MVI8</accession>
<protein>
    <submittedName>
        <fullName evidence="16">3,4-dihydroxy-2-butanone-4-phosphate synthase</fullName>
        <ecNumber evidence="16">4.1.99.12</ecNumber>
    </submittedName>
</protein>
<comment type="function">
    <text evidence="3">Catalyzes the conversion of D-ribulose 5-phosphate to formate and 3,4-dihydroxy-2-butanone 4-phosphate.</text>
</comment>
<evidence type="ECO:0000256" key="12">
    <source>
        <dbReference type="ARBA" id="ARBA00023134"/>
    </source>
</evidence>
<keyword evidence="11" id="KW-0862">Zinc</keyword>
<dbReference type="NCBIfam" id="NF001591">
    <property type="entry name" value="PRK00393.1"/>
    <property type="match status" value="1"/>
</dbReference>
<name>A0ABT4MVI8_GORRU</name>
<evidence type="ECO:0000313" key="17">
    <source>
        <dbReference type="Proteomes" id="UP001067235"/>
    </source>
</evidence>
<keyword evidence="8" id="KW-0479">Metal-binding</keyword>
<evidence type="ECO:0000256" key="14">
    <source>
        <dbReference type="SAM" id="MobiDB-lite"/>
    </source>
</evidence>
<keyword evidence="10" id="KW-0378">Hydrolase</keyword>
<dbReference type="InterPro" id="IPR000926">
    <property type="entry name" value="RibA"/>
</dbReference>
<evidence type="ECO:0000256" key="5">
    <source>
        <dbReference type="ARBA" id="ARBA00004904"/>
    </source>
</evidence>
<feature type="region of interest" description="Disordered" evidence="14">
    <location>
        <begin position="390"/>
        <end position="412"/>
    </location>
</feature>
<dbReference type="PIRSF" id="PIRSF001259">
    <property type="entry name" value="RibA"/>
    <property type="match status" value="1"/>
</dbReference>
<comment type="catalytic activity">
    <reaction evidence="1">
        <text>D-ribulose 5-phosphate = (2S)-2-hydroxy-3-oxobutyl phosphate + formate + H(+)</text>
        <dbReference type="Rhea" id="RHEA:18457"/>
        <dbReference type="ChEBI" id="CHEBI:15378"/>
        <dbReference type="ChEBI" id="CHEBI:15740"/>
        <dbReference type="ChEBI" id="CHEBI:58121"/>
        <dbReference type="ChEBI" id="CHEBI:58830"/>
        <dbReference type="EC" id="4.1.99.12"/>
    </reaction>
</comment>
<dbReference type="GO" id="GO:0008686">
    <property type="term" value="F:3,4-dihydroxy-2-butanone-4-phosphate synthase activity"/>
    <property type="evidence" value="ECO:0007669"/>
    <property type="project" value="UniProtKB-EC"/>
</dbReference>
<comment type="cofactor">
    <cofactor evidence="2">
        <name>Zn(2+)</name>
        <dbReference type="ChEBI" id="CHEBI:29105"/>
    </cofactor>
</comment>
<evidence type="ECO:0000256" key="13">
    <source>
        <dbReference type="ARBA" id="ARBA00049295"/>
    </source>
</evidence>
<dbReference type="Pfam" id="PF00925">
    <property type="entry name" value="GTP_cyclohydro2"/>
    <property type="match status" value="1"/>
</dbReference>
<dbReference type="InterPro" id="IPR032677">
    <property type="entry name" value="GTP_cyclohydro_II"/>
</dbReference>
<keyword evidence="12" id="KW-0342">GTP-binding</keyword>
<dbReference type="SUPFAM" id="SSF55821">
    <property type="entry name" value="YrdC/RibB"/>
    <property type="match status" value="1"/>
</dbReference>
<sequence length="412" mass="44164">MFDTVKTALQSLAHGGMVVVLDDDDRENEADLIMAAEFADVDSIAFFLATTSGFLCTAITPEQSDALQIPLMVDDNTESHRTAFLQSVDYVHGTSTGISAGDRAKTIRALADPASKPTDFARPGHVMPLRAESGGVRTRRGHTEAGVELCHLAGVRPAAVICELVTDDHRDMLRGNDAVAFARHHRLPVITVSDIAAFDDTIRRTGDAPIATAFGLFHGYAYQIGTVEYLAMVHGEVTGAADVLVRLHSECMTGDLFASARCDCGDQLTISIRKVVESGAGVIVYMTGQEGRGIGLGRKLAAYRRQDQDGLDTVDANLAVGALVDDRDYGPAAAVLRDLQIESIELLTNNPDKVRQLRSNGVVVNKVVGIEGQATEENISYLTTKRDRMGHTMDLSAGVNGRAGSPVRRESS</sequence>
<dbReference type="EMBL" id="JAPWIE010000004">
    <property type="protein sequence ID" value="MCZ4551029.1"/>
    <property type="molecule type" value="Genomic_DNA"/>
</dbReference>
<dbReference type="InterPro" id="IPR017945">
    <property type="entry name" value="DHBP_synth_RibB-like_a/b_dom"/>
</dbReference>
<comment type="pathway">
    <text evidence="5">Cofactor biosynthesis; riboflavin biosynthesis; 2-hydroxy-3-oxobutyl phosphate from D-ribulose 5-phosphate: step 1/1.</text>
</comment>
<evidence type="ECO:0000256" key="9">
    <source>
        <dbReference type="ARBA" id="ARBA00022741"/>
    </source>
</evidence>
<evidence type="ECO:0000256" key="8">
    <source>
        <dbReference type="ARBA" id="ARBA00022723"/>
    </source>
</evidence>
<evidence type="ECO:0000256" key="11">
    <source>
        <dbReference type="ARBA" id="ARBA00022833"/>
    </source>
</evidence>
<dbReference type="PANTHER" id="PTHR21327:SF18">
    <property type="entry name" value="3,4-DIHYDROXY-2-BUTANONE 4-PHOSPHATE SYNTHASE"/>
    <property type="match status" value="1"/>
</dbReference>
<evidence type="ECO:0000256" key="1">
    <source>
        <dbReference type="ARBA" id="ARBA00000141"/>
    </source>
</evidence>
<feature type="domain" description="GTP cyclohydrolase II" evidence="15">
    <location>
        <begin position="207"/>
        <end position="367"/>
    </location>
</feature>
<comment type="pathway">
    <text evidence="4">Cofactor biosynthesis; riboflavin biosynthesis; 5-amino-6-(D-ribitylamino)uracil from GTP: step 1/4.</text>
</comment>
<reference evidence="16" key="1">
    <citation type="submission" date="2022-12" db="EMBL/GenBank/DDBJ databases">
        <authorList>
            <person name="Krivoruchko A.V."/>
            <person name="Elkin A."/>
        </authorList>
    </citation>
    <scope>NUCLEOTIDE SEQUENCE</scope>
    <source>
        <strain evidence="16">IEGM 1388</strain>
    </source>
</reference>
<dbReference type="InterPro" id="IPR036144">
    <property type="entry name" value="RibA-like_sf"/>
</dbReference>
<evidence type="ECO:0000256" key="2">
    <source>
        <dbReference type="ARBA" id="ARBA00001947"/>
    </source>
</evidence>
<evidence type="ECO:0000256" key="4">
    <source>
        <dbReference type="ARBA" id="ARBA00004853"/>
    </source>
</evidence>
<organism evidence="16 17">
    <name type="scientific">Gordonia rubripertincta</name>
    <name type="common">Rhodococcus corallinus</name>
    <dbReference type="NCBI Taxonomy" id="36822"/>
    <lineage>
        <taxon>Bacteria</taxon>
        <taxon>Bacillati</taxon>
        <taxon>Actinomycetota</taxon>
        <taxon>Actinomycetes</taxon>
        <taxon>Mycobacteriales</taxon>
        <taxon>Gordoniaceae</taxon>
        <taxon>Gordonia</taxon>
    </lineage>
</organism>
<dbReference type="Proteomes" id="UP001067235">
    <property type="component" value="Unassembled WGS sequence"/>
</dbReference>
<dbReference type="SUPFAM" id="SSF142695">
    <property type="entry name" value="RibA-like"/>
    <property type="match status" value="1"/>
</dbReference>
<dbReference type="InterPro" id="IPR000422">
    <property type="entry name" value="DHBP_synthase_RibB"/>
</dbReference>
<dbReference type="Pfam" id="PF00926">
    <property type="entry name" value="DHBP_synthase"/>
    <property type="match status" value="1"/>
</dbReference>
<evidence type="ECO:0000256" key="6">
    <source>
        <dbReference type="ARBA" id="ARBA00005520"/>
    </source>
</evidence>
<evidence type="ECO:0000313" key="16">
    <source>
        <dbReference type="EMBL" id="MCZ4551029.1"/>
    </source>
</evidence>
<keyword evidence="7" id="KW-0686">Riboflavin biosynthesis</keyword>
<evidence type="ECO:0000256" key="3">
    <source>
        <dbReference type="ARBA" id="ARBA00002284"/>
    </source>
</evidence>